<keyword evidence="6" id="KW-1185">Reference proteome</keyword>
<dbReference type="GO" id="GO:0003677">
    <property type="term" value="F:DNA binding"/>
    <property type="evidence" value="ECO:0007669"/>
    <property type="project" value="UniProtKB-KW"/>
</dbReference>
<evidence type="ECO:0000259" key="4">
    <source>
        <dbReference type="PROSITE" id="PS50949"/>
    </source>
</evidence>
<dbReference type="PROSITE" id="PS50949">
    <property type="entry name" value="HTH_GNTR"/>
    <property type="match status" value="1"/>
</dbReference>
<dbReference type="InterPro" id="IPR050679">
    <property type="entry name" value="Bact_HTH_transcr_reg"/>
</dbReference>
<keyword evidence="3" id="KW-0804">Transcription</keyword>
<dbReference type="Gene3D" id="1.10.10.10">
    <property type="entry name" value="Winged helix-like DNA-binding domain superfamily/Winged helix DNA-binding domain"/>
    <property type="match status" value="1"/>
</dbReference>
<protein>
    <submittedName>
        <fullName evidence="5">Regulatory protein, gntR family</fullName>
    </submittedName>
</protein>
<dbReference type="SUPFAM" id="SSF46785">
    <property type="entry name" value="Winged helix' DNA-binding domain"/>
    <property type="match status" value="1"/>
</dbReference>
<proteinExistence type="predicted"/>
<dbReference type="PANTHER" id="PTHR44846">
    <property type="entry name" value="MANNOSYL-D-GLYCERATE TRANSPORT/METABOLISM SYSTEM REPRESSOR MNGR-RELATED"/>
    <property type="match status" value="1"/>
</dbReference>
<dbReference type="InterPro" id="IPR036388">
    <property type="entry name" value="WH-like_DNA-bd_sf"/>
</dbReference>
<feature type="domain" description="HTH gntR-type" evidence="4">
    <location>
        <begin position="10"/>
        <end position="78"/>
    </location>
</feature>
<keyword evidence="1" id="KW-0805">Transcription regulation</keyword>
<evidence type="ECO:0000256" key="1">
    <source>
        <dbReference type="ARBA" id="ARBA00023015"/>
    </source>
</evidence>
<dbReference type="OrthoDB" id="7363114at2"/>
<dbReference type="EMBL" id="FOSG01000001">
    <property type="protein sequence ID" value="SFJ75791.1"/>
    <property type="molecule type" value="Genomic_DNA"/>
</dbReference>
<dbReference type="InterPro" id="IPR000524">
    <property type="entry name" value="Tscrpt_reg_HTH_GntR"/>
</dbReference>
<dbReference type="SMART" id="SM00345">
    <property type="entry name" value="HTH_GNTR"/>
    <property type="match status" value="1"/>
</dbReference>
<dbReference type="GO" id="GO:0045892">
    <property type="term" value="P:negative regulation of DNA-templated transcription"/>
    <property type="evidence" value="ECO:0007669"/>
    <property type="project" value="TreeGrafter"/>
</dbReference>
<gene>
    <name evidence="5" type="ORF">SAMN05192584_101169</name>
</gene>
<dbReference type="CDD" id="cd07377">
    <property type="entry name" value="WHTH_GntR"/>
    <property type="match status" value="1"/>
</dbReference>
<dbReference type="RefSeq" id="WP_093846685.1">
    <property type="nucleotide sequence ID" value="NZ_FOSG01000001.1"/>
</dbReference>
<dbReference type="PANTHER" id="PTHR44846:SF17">
    <property type="entry name" value="GNTR-FAMILY TRANSCRIPTIONAL REGULATOR"/>
    <property type="match status" value="1"/>
</dbReference>
<evidence type="ECO:0000313" key="6">
    <source>
        <dbReference type="Proteomes" id="UP000198928"/>
    </source>
</evidence>
<dbReference type="PRINTS" id="PR00035">
    <property type="entry name" value="HTHGNTR"/>
</dbReference>
<dbReference type="GO" id="GO:0003700">
    <property type="term" value="F:DNA-binding transcription factor activity"/>
    <property type="evidence" value="ECO:0007669"/>
    <property type="project" value="InterPro"/>
</dbReference>
<evidence type="ECO:0000256" key="2">
    <source>
        <dbReference type="ARBA" id="ARBA00023125"/>
    </source>
</evidence>
<evidence type="ECO:0000256" key="3">
    <source>
        <dbReference type="ARBA" id="ARBA00023163"/>
    </source>
</evidence>
<reference evidence="6" key="1">
    <citation type="submission" date="2016-10" db="EMBL/GenBank/DDBJ databases">
        <authorList>
            <person name="Varghese N."/>
            <person name="Submissions S."/>
        </authorList>
    </citation>
    <scope>NUCLEOTIDE SEQUENCE [LARGE SCALE GENOMIC DNA]</scope>
    <source>
        <strain evidence="6">PL19</strain>
    </source>
</reference>
<dbReference type="Proteomes" id="UP000198928">
    <property type="component" value="Unassembled WGS sequence"/>
</dbReference>
<name>A0A1I3U1Z3_9ACTN</name>
<keyword evidence="2" id="KW-0238">DNA-binding</keyword>
<evidence type="ECO:0000313" key="5">
    <source>
        <dbReference type="EMBL" id="SFJ75791.1"/>
    </source>
</evidence>
<accession>A0A1I3U1Z3</accession>
<dbReference type="Pfam" id="PF00392">
    <property type="entry name" value="GntR"/>
    <property type="match status" value="1"/>
</dbReference>
<dbReference type="InterPro" id="IPR036390">
    <property type="entry name" value="WH_DNA-bd_sf"/>
</dbReference>
<organism evidence="5 6">
    <name type="scientific">Streptomyces pini</name>
    <dbReference type="NCBI Taxonomy" id="1520580"/>
    <lineage>
        <taxon>Bacteria</taxon>
        <taxon>Bacillati</taxon>
        <taxon>Actinomycetota</taxon>
        <taxon>Actinomycetes</taxon>
        <taxon>Kitasatosporales</taxon>
        <taxon>Streptomycetaceae</taxon>
        <taxon>Streptomyces</taxon>
    </lineage>
</organism>
<dbReference type="AlphaFoldDB" id="A0A1I3U1Z3"/>
<sequence>MEEIDPGRPEYVYVQVANAIEQKISSGQLRAGARLPGELDLAEQYGVAAGTIRRALVELRERGLVVTLPAKGTYVTQKPPADKDGE</sequence>